<accession>A0A0V0U8S2</accession>
<dbReference type="EMBL" id="JYDJ01000039">
    <property type="protein sequence ID" value="KRX47726.1"/>
    <property type="molecule type" value="Genomic_DNA"/>
</dbReference>
<sequence>MEHQQVTTLSADDLSQTHLIRLHMNTGSAELIKMPPRRPPQHQREEVRCLMEDMQHRKVVEPSSSLWGAAVVSVK</sequence>
<name>A0A0V0U8S2_9BILA</name>
<comment type="caution">
    <text evidence="1">The sequence shown here is derived from an EMBL/GenBank/DDBJ whole genome shotgun (WGS) entry which is preliminary data.</text>
</comment>
<keyword evidence="2" id="KW-1185">Reference proteome</keyword>
<organism evidence="1 2">
    <name type="scientific">Trichinella murrelli</name>
    <dbReference type="NCBI Taxonomy" id="144512"/>
    <lineage>
        <taxon>Eukaryota</taxon>
        <taxon>Metazoa</taxon>
        <taxon>Ecdysozoa</taxon>
        <taxon>Nematoda</taxon>
        <taxon>Enoplea</taxon>
        <taxon>Dorylaimia</taxon>
        <taxon>Trichinellida</taxon>
        <taxon>Trichinellidae</taxon>
        <taxon>Trichinella</taxon>
    </lineage>
</organism>
<evidence type="ECO:0000313" key="2">
    <source>
        <dbReference type="Proteomes" id="UP000055048"/>
    </source>
</evidence>
<dbReference type="Gene3D" id="3.10.10.10">
    <property type="entry name" value="HIV Type 1 Reverse Transcriptase, subunit A, domain 1"/>
    <property type="match status" value="1"/>
</dbReference>
<dbReference type="Proteomes" id="UP000055048">
    <property type="component" value="Unassembled WGS sequence"/>
</dbReference>
<proteinExistence type="predicted"/>
<gene>
    <name evidence="1" type="ORF">T05_8573</name>
</gene>
<evidence type="ECO:0000313" key="1">
    <source>
        <dbReference type="EMBL" id="KRX47726.1"/>
    </source>
</evidence>
<reference evidence="1 2" key="1">
    <citation type="submission" date="2015-01" db="EMBL/GenBank/DDBJ databases">
        <title>Evolution of Trichinella species and genotypes.</title>
        <authorList>
            <person name="Korhonen P.K."/>
            <person name="Edoardo P."/>
            <person name="Giuseppe L.R."/>
            <person name="Gasser R.B."/>
        </authorList>
    </citation>
    <scope>NUCLEOTIDE SEQUENCE [LARGE SCALE GENOMIC DNA]</scope>
    <source>
        <strain evidence="1">ISS417</strain>
    </source>
</reference>
<dbReference type="AlphaFoldDB" id="A0A0V0U8S2"/>
<protein>
    <submittedName>
        <fullName evidence="1">Uncharacterized protein</fullName>
    </submittedName>
</protein>